<reference evidence="2 3" key="1">
    <citation type="submission" date="2020-11" db="EMBL/GenBank/DDBJ databases">
        <title>Corynebacterium sp. ZJ-599.</title>
        <authorList>
            <person name="Zhou J."/>
        </authorList>
    </citation>
    <scope>NUCLEOTIDE SEQUENCE [LARGE SCALE GENOMIC DNA]</scope>
    <source>
        <strain evidence="2 3">ZJ-599</strain>
    </source>
</reference>
<evidence type="ECO:0000313" key="3">
    <source>
        <dbReference type="Proteomes" id="UP000594681"/>
    </source>
</evidence>
<dbReference type="KEGG" id="cliz:G7Y31_03360"/>
<keyword evidence="2" id="KW-0067">ATP-binding</keyword>
<accession>A0A7T0KG27</accession>
<proteinExistence type="predicted"/>
<keyword evidence="3" id="KW-1185">Reference proteome</keyword>
<dbReference type="EMBL" id="CP064954">
    <property type="protein sequence ID" value="QPK79751.1"/>
    <property type="molecule type" value="Genomic_DNA"/>
</dbReference>
<dbReference type="RefSeq" id="WP_165011190.1">
    <property type="nucleotide sequence ID" value="NZ_CP064954.1"/>
</dbReference>
<gene>
    <name evidence="2" type="ORF">G7Y31_03360</name>
</gene>
<dbReference type="AlphaFoldDB" id="A0A7T0KG27"/>
<dbReference type="GO" id="GO:0004386">
    <property type="term" value="F:helicase activity"/>
    <property type="evidence" value="ECO:0007669"/>
    <property type="project" value="UniProtKB-KW"/>
</dbReference>
<name>A0A7T0KG27_9CORY</name>
<keyword evidence="2" id="KW-0547">Nucleotide-binding</keyword>
<keyword evidence="2" id="KW-0347">Helicase</keyword>
<evidence type="ECO:0000313" key="2">
    <source>
        <dbReference type="EMBL" id="QPK79751.1"/>
    </source>
</evidence>
<dbReference type="InterPro" id="IPR032830">
    <property type="entry name" value="XPB/Ssl2_N"/>
</dbReference>
<organism evidence="2 3">
    <name type="scientific">Corynebacterium lizhenjunii</name>
    <dbReference type="NCBI Taxonomy" id="2709394"/>
    <lineage>
        <taxon>Bacteria</taxon>
        <taxon>Bacillati</taxon>
        <taxon>Actinomycetota</taxon>
        <taxon>Actinomycetes</taxon>
        <taxon>Mycobacteriales</taxon>
        <taxon>Corynebacteriaceae</taxon>
        <taxon>Corynebacterium</taxon>
    </lineage>
</organism>
<dbReference type="Pfam" id="PF13625">
    <property type="entry name" value="Helicase_C_3"/>
    <property type="match status" value="1"/>
</dbReference>
<keyword evidence="2" id="KW-0378">Hydrolase</keyword>
<sequence length="708" mass="75359">MSTASKSTPAAADFRDWLEKRSDAELCTILQHRPDVVMPLPPSFAPLATRLTLRASVTAALATCTAGQLLVLEHLAQAGAELSPVKPDVVPHELRAHLPGLQARALVYGTAHLAIPTGVMAALPADWSLMEQTPVPAATIEDLPADQRRVLNTLAQTGLGTTRDAAPDADPTRPIPQLLAAGLIQRVDSSTVRLPRATRLALRGTPVEPVPTEASGRIVLSSTGDLPAGPPTATADQAANEQAAAAGLDVVRLMGRLLDLLGRRPVPLLKDKTVGVRHLAQLNKELDTQHAARLITLAHHARLVARGEPAGGPEGNFLAPTEAASEFADAPLAHRLEHLVQAWLSSPWAAWESSRGLDPETRHEYVPRHREHILRVYQHARQPLSDKEFAADLRYLFPLFATHTQPETIAALREEAEWLGVIAAGRWVWQRPVPNAVDTFIMQADMTVITPGPLETPVLHTLEQLADLESPGLASVYRVSAASLRRGMDTGLTPEAIASFFARHAYGEVPQAVSFLIEDVARSHGMLRAGTALCYVRCEDTALLAHAVAAVEELRLLAPTVAIAESPLGGILERLRAAGFAPAAEDATGASIDVRPAPAVLPTPRPAPARPQLADATAIRRAVATLRGSGASASTSEGNTPAGPDVDLIAAAVRSKRPIIIGYADKNGRDRQLQVTPLSMAGGQVDAIDGAQQPVRFPVHRITSVHLA</sequence>
<feature type="domain" description="Helicase XPB/Ssl2 N-terminal" evidence="1">
    <location>
        <begin position="440"/>
        <end position="550"/>
    </location>
</feature>
<evidence type="ECO:0000259" key="1">
    <source>
        <dbReference type="Pfam" id="PF13625"/>
    </source>
</evidence>
<protein>
    <submittedName>
        <fullName evidence="2">Helicase-associated domain-containing protein</fullName>
    </submittedName>
</protein>
<dbReference type="Proteomes" id="UP000594681">
    <property type="component" value="Chromosome"/>
</dbReference>